<gene>
    <name evidence="1" type="ORF">M6B38_130970</name>
    <name evidence="2" type="ORF">M6B38_373135</name>
</gene>
<evidence type="ECO:0000313" key="1">
    <source>
        <dbReference type="EMBL" id="KAJ6821897.1"/>
    </source>
</evidence>
<dbReference type="EMBL" id="JANAVB010020999">
    <property type="protein sequence ID" value="KAJ6826367.1"/>
    <property type="molecule type" value="Genomic_DNA"/>
</dbReference>
<evidence type="ECO:0000313" key="2">
    <source>
        <dbReference type="EMBL" id="KAJ6826367.1"/>
    </source>
</evidence>
<reference evidence="2" key="1">
    <citation type="journal article" date="2023" name="GigaByte">
        <title>Genome assembly of the bearded iris, Iris pallida Lam.</title>
        <authorList>
            <person name="Bruccoleri R.E."/>
            <person name="Oakeley E.J."/>
            <person name="Faust A.M.E."/>
            <person name="Altorfer M."/>
            <person name="Dessus-Babus S."/>
            <person name="Burckhardt D."/>
            <person name="Oertli M."/>
            <person name="Naumann U."/>
            <person name="Petersen F."/>
            <person name="Wong J."/>
        </authorList>
    </citation>
    <scope>NUCLEOTIDE SEQUENCE</scope>
    <source>
        <strain evidence="2">GSM-AAB239-AS_SAM_17_03QT</strain>
    </source>
</reference>
<dbReference type="Proteomes" id="UP001140949">
    <property type="component" value="Unassembled WGS sequence"/>
</dbReference>
<dbReference type="InterPro" id="IPR009500">
    <property type="entry name" value="DUF1118"/>
</dbReference>
<keyword evidence="3" id="KW-1185">Reference proteome</keyword>
<sequence>MPVGSLSINPHRSLKNIWASQPQNFLVIFLVASPNPSSLILLTLLKSNPIPVEELDIEKSGLLSKAAELDVTLFSVERLGLLSKAKELMILRSSTRTPLQGQGARRDPLLRRAPRTVRRLLRHMSCS</sequence>
<proteinExistence type="predicted"/>
<reference evidence="2" key="2">
    <citation type="submission" date="2023-04" db="EMBL/GenBank/DDBJ databases">
        <authorList>
            <person name="Bruccoleri R.E."/>
            <person name="Oakeley E.J."/>
            <person name="Faust A.-M."/>
            <person name="Dessus-Babus S."/>
            <person name="Altorfer M."/>
            <person name="Burckhardt D."/>
            <person name="Oertli M."/>
            <person name="Naumann U."/>
            <person name="Petersen F."/>
            <person name="Wong J."/>
        </authorList>
    </citation>
    <scope>NUCLEOTIDE SEQUENCE</scope>
    <source>
        <strain evidence="2">GSM-AAB239-AS_SAM_17_03QT</strain>
        <tissue evidence="2">Leaf</tissue>
    </source>
</reference>
<dbReference type="AlphaFoldDB" id="A0AAX6GDC2"/>
<accession>A0AAX6GDC2</accession>
<comment type="caution">
    <text evidence="2">The sequence shown here is derived from an EMBL/GenBank/DDBJ whole genome shotgun (WGS) entry which is preliminary data.</text>
</comment>
<dbReference type="Pfam" id="PF06549">
    <property type="entry name" value="DUF1118"/>
    <property type="match status" value="1"/>
</dbReference>
<dbReference type="EMBL" id="JANAVB010024800">
    <property type="protein sequence ID" value="KAJ6821897.1"/>
    <property type="molecule type" value="Genomic_DNA"/>
</dbReference>
<name>A0AAX6GDC2_IRIPA</name>
<protein>
    <submittedName>
        <fullName evidence="2">Golgin candidate 4-like</fullName>
    </submittedName>
</protein>
<evidence type="ECO:0000313" key="3">
    <source>
        <dbReference type="Proteomes" id="UP001140949"/>
    </source>
</evidence>
<organism evidence="2 3">
    <name type="scientific">Iris pallida</name>
    <name type="common">Sweet iris</name>
    <dbReference type="NCBI Taxonomy" id="29817"/>
    <lineage>
        <taxon>Eukaryota</taxon>
        <taxon>Viridiplantae</taxon>
        <taxon>Streptophyta</taxon>
        <taxon>Embryophyta</taxon>
        <taxon>Tracheophyta</taxon>
        <taxon>Spermatophyta</taxon>
        <taxon>Magnoliopsida</taxon>
        <taxon>Liliopsida</taxon>
        <taxon>Asparagales</taxon>
        <taxon>Iridaceae</taxon>
        <taxon>Iridoideae</taxon>
        <taxon>Irideae</taxon>
        <taxon>Iris</taxon>
    </lineage>
</organism>